<dbReference type="Gene3D" id="3.30.200.20">
    <property type="entry name" value="Phosphorylase Kinase, domain 1"/>
    <property type="match status" value="1"/>
</dbReference>
<dbReference type="Pfam" id="PF01636">
    <property type="entry name" value="APH"/>
    <property type="match status" value="1"/>
</dbReference>
<keyword evidence="5" id="KW-0418">Kinase</keyword>
<protein>
    <recommendedName>
        <fullName evidence="8">Aminoglycoside phosphotransferase domain-containing protein</fullName>
    </recommendedName>
</protein>
<dbReference type="CDD" id="cd05153">
    <property type="entry name" value="HomoserineK_II"/>
    <property type="match status" value="1"/>
</dbReference>
<dbReference type="AlphaFoldDB" id="A0A7R8WW01"/>
<dbReference type="HAMAP" id="MF_00301">
    <property type="entry name" value="Homoser_kinase_2"/>
    <property type="match status" value="1"/>
</dbReference>
<dbReference type="InterPro" id="IPR002575">
    <property type="entry name" value="Aminoglycoside_PTrfase"/>
</dbReference>
<evidence type="ECO:0000313" key="9">
    <source>
        <dbReference type="EMBL" id="CAD7239088.1"/>
    </source>
</evidence>
<dbReference type="OrthoDB" id="2906425at2759"/>
<proteinExistence type="inferred from homology"/>
<feature type="non-terminal residue" evidence="9">
    <location>
        <position position="229"/>
    </location>
</feature>
<keyword evidence="6" id="KW-0067">ATP-binding</keyword>
<dbReference type="EMBL" id="OB715546">
    <property type="protein sequence ID" value="CAD7239088.1"/>
    <property type="molecule type" value="Genomic_DNA"/>
</dbReference>
<keyword evidence="4" id="KW-0547">Nucleotide-binding</keyword>
<organism evidence="9">
    <name type="scientific">Cyprideis torosa</name>
    <dbReference type="NCBI Taxonomy" id="163714"/>
    <lineage>
        <taxon>Eukaryota</taxon>
        <taxon>Metazoa</taxon>
        <taxon>Ecdysozoa</taxon>
        <taxon>Arthropoda</taxon>
        <taxon>Crustacea</taxon>
        <taxon>Oligostraca</taxon>
        <taxon>Ostracoda</taxon>
        <taxon>Podocopa</taxon>
        <taxon>Podocopida</taxon>
        <taxon>Cytherocopina</taxon>
        <taxon>Cytheroidea</taxon>
        <taxon>Cytherideidae</taxon>
        <taxon>Cyprideis</taxon>
    </lineage>
</organism>
<dbReference type="SUPFAM" id="SSF56112">
    <property type="entry name" value="Protein kinase-like (PK-like)"/>
    <property type="match status" value="1"/>
</dbReference>
<evidence type="ECO:0000256" key="6">
    <source>
        <dbReference type="ARBA" id="ARBA00022840"/>
    </source>
</evidence>
<evidence type="ECO:0000259" key="8">
    <source>
        <dbReference type="Pfam" id="PF01636"/>
    </source>
</evidence>
<keyword evidence="3" id="KW-0791">Threonine biosynthesis</keyword>
<dbReference type="PANTHER" id="PTHR21064">
    <property type="entry name" value="AMINOGLYCOSIDE PHOSPHOTRANSFERASE DOMAIN-CONTAINING PROTEIN-RELATED"/>
    <property type="match status" value="1"/>
</dbReference>
<dbReference type="InterPro" id="IPR050249">
    <property type="entry name" value="Pseudomonas-type_ThrB"/>
</dbReference>
<comment type="similarity">
    <text evidence="7">Belongs to the pseudomonas-type ThrB family.</text>
</comment>
<keyword evidence="1" id="KW-0028">Amino-acid biosynthesis</keyword>
<keyword evidence="2" id="KW-0808">Transferase</keyword>
<sequence length="229" mass="25332">MSVYTHVSEQQLRAFLQPLGVGELVAFQGIEGGVVNSNFFVDTGEGAFVLTLFEDLESEDLPFFVQLNDYLAERGLPCARPARDANGETVFELNGRPACLFTRLLGHHLQIPGPAECQAMGAALGRLHTEVEGFPMRRLDDRGLDWFAAIIDVVLPRVDGEKAALIRSEWEWQTAHPLSGLPSGIIHADLFRDNVLFESGQLSGIVDFYFACDGVFVYDLAITLNDWCL</sequence>
<evidence type="ECO:0000256" key="3">
    <source>
        <dbReference type="ARBA" id="ARBA00022697"/>
    </source>
</evidence>
<dbReference type="InterPro" id="IPR011009">
    <property type="entry name" value="Kinase-like_dom_sf"/>
</dbReference>
<evidence type="ECO:0000256" key="4">
    <source>
        <dbReference type="ARBA" id="ARBA00022741"/>
    </source>
</evidence>
<dbReference type="GO" id="GO:0004413">
    <property type="term" value="F:homoserine kinase activity"/>
    <property type="evidence" value="ECO:0007669"/>
    <property type="project" value="InterPro"/>
</dbReference>
<dbReference type="InterPro" id="IPR005280">
    <property type="entry name" value="Homoserine_kinase_II"/>
</dbReference>
<evidence type="ECO:0000256" key="7">
    <source>
        <dbReference type="ARBA" id="ARBA00038240"/>
    </source>
</evidence>
<evidence type="ECO:0000256" key="2">
    <source>
        <dbReference type="ARBA" id="ARBA00022679"/>
    </source>
</evidence>
<evidence type="ECO:0000256" key="1">
    <source>
        <dbReference type="ARBA" id="ARBA00022605"/>
    </source>
</evidence>
<evidence type="ECO:0000256" key="5">
    <source>
        <dbReference type="ARBA" id="ARBA00022777"/>
    </source>
</evidence>
<feature type="domain" description="Aminoglycoside phosphotransferase" evidence="8">
    <location>
        <begin position="28"/>
        <end position="228"/>
    </location>
</feature>
<reference evidence="9" key="1">
    <citation type="submission" date="2020-11" db="EMBL/GenBank/DDBJ databases">
        <authorList>
            <person name="Tran Van P."/>
        </authorList>
    </citation>
    <scope>NUCLEOTIDE SEQUENCE</scope>
</reference>
<dbReference type="PANTHER" id="PTHR21064:SF6">
    <property type="entry name" value="AMINOGLYCOSIDE PHOSPHOTRANSFERASE DOMAIN-CONTAINING PROTEIN"/>
    <property type="match status" value="1"/>
</dbReference>
<dbReference type="NCBIfam" id="NF003558">
    <property type="entry name" value="PRK05231.1"/>
    <property type="match status" value="1"/>
</dbReference>
<dbReference type="GO" id="GO:0005524">
    <property type="term" value="F:ATP binding"/>
    <property type="evidence" value="ECO:0007669"/>
    <property type="project" value="UniProtKB-KW"/>
</dbReference>
<dbReference type="Gene3D" id="3.90.1200.10">
    <property type="match status" value="1"/>
</dbReference>
<name>A0A7R8WW01_9CRUS</name>
<dbReference type="GO" id="GO:0009088">
    <property type="term" value="P:threonine biosynthetic process"/>
    <property type="evidence" value="ECO:0007669"/>
    <property type="project" value="UniProtKB-KW"/>
</dbReference>
<accession>A0A7R8WW01</accession>
<gene>
    <name evidence="9" type="ORF">CTOB1V02_LOCUS16903</name>
</gene>